<evidence type="ECO:0000313" key="1">
    <source>
        <dbReference type="EMBL" id="MBA8930304.1"/>
    </source>
</evidence>
<dbReference type="InterPro" id="IPR012338">
    <property type="entry name" value="Beta-lactam/transpept-like"/>
</dbReference>
<dbReference type="SUPFAM" id="SSF56601">
    <property type="entry name" value="beta-lactamase/transpeptidase-like"/>
    <property type="match status" value="1"/>
</dbReference>
<protein>
    <recommendedName>
        <fullName evidence="3">Beta-lactamase enzyme family protein</fullName>
    </recommendedName>
</protein>
<gene>
    <name evidence="1" type="ORF">BC739_007537</name>
</gene>
<evidence type="ECO:0000313" key="2">
    <source>
        <dbReference type="Proteomes" id="UP000517916"/>
    </source>
</evidence>
<dbReference type="RefSeq" id="WP_025354865.1">
    <property type="nucleotide sequence ID" value="NZ_BAAABQ010000054.1"/>
</dbReference>
<dbReference type="Proteomes" id="UP000517916">
    <property type="component" value="Unassembled WGS sequence"/>
</dbReference>
<keyword evidence="2" id="KW-1185">Reference proteome</keyword>
<sequence>MPGARVSAVVVDRGAGWSPHEEQPAQLYRSASLVKLLIAVDVLARHGEVPGLHAMLSASDDDVANELWDADGGPEVVTRSIERLRLPTARPPLIPGRWGDTAISTADVVTTYEYVLDVLPAAHRELVLGALADAPRHAADGFDQYFGVPAVFPRPWAIKQGWSVTAQDRVLHTSGLVGEGWPRIVVVLAAFPPDTDWDTARAAVNAATEVVRDRVTWL</sequence>
<organism evidence="1 2">
    <name type="scientific">Kutzneria viridogrisea</name>
    <dbReference type="NCBI Taxonomy" id="47990"/>
    <lineage>
        <taxon>Bacteria</taxon>
        <taxon>Bacillati</taxon>
        <taxon>Actinomycetota</taxon>
        <taxon>Actinomycetes</taxon>
        <taxon>Pseudonocardiales</taxon>
        <taxon>Pseudonocardiaceae</taxon>
        <taxon>Kutzneria</taxon>
    </lineage>
</organism>
<reference evidence="1 2" key="1">
    <citation type="submission" date="2020-08" db="EMBL/GenBank/DDBJ databases">
        <title>Genomic Encyclopedia of Archaeal and Bacterial Type Strains, Phase II (KMG-II): from individual species to whole genera.</title>
        <authorList>
            <person name="Goeker M."/>
        </authorList>
    </citation>
    <scope>NUCLEOTIDE SEQUENCE [LARGE SCALE GENOMIC DNA]</scope>
    <source>
        <strain evidence="1 2">DSM 43850</strain>
    </source>
</reference>
<proteinExistence type="predicted"/>
<name>A0ABR6BTR2_9PSEU</name>
<evidence type="ECO:0008006" key="3">
    <source>
        <dbReference type="Google" id="ProtNLM"/>
    </source>
</evidence>
<dbReference type="Gene3D" id="3.40.710.10">
    <property type="entry name" value="DD-peptidase/beta-lactamase superfamily"/>
    <property type="match status" value="1"/>
</dbReference>
<comment type="caution">
    <text evidence="1">The sequence shown here is derived from an EMBL/GenBank/DDBJ whole genome shotgun (WGS) entry which is preliminary data.</text>
</comment>
<accession>A0ABR6BTR2</accession>
<dbReference type="EMBL" id="JACJID010000006">
    <property type="protein sequence ID" value="MBA8930304.1"/>
    <property type="molecule type" value="Genomic_DNA"/>
</dbReference>